<evidence type="ECO:0000256" key="1">
    <source>
        <dbReference type="SAM" id="MobiDB-lite"/>
    </source>
</evidence>
<gene>
    <name evidence="2" type="ORF">GQR93_09860</name>
</gene>
<feature type="compositionally biased region" description="Low complexity" evidence="1">
    <location>
        <begin position="229"/>
        <end position="238"/>
    </location>
</feature>
<feature type="region of interest" description="Disordered" evidence="1">
    <location>
        <begin position="229"/>
        <end position="248"/>
    </location>
</feature>
<dbReference type="AlphaFoldDB" id="A0A6P1E5E7"/>
<reference evidence="2 3" key="1">
    <citation type="submission" date="2019-12" db="EMBL/GenBank/DDBJ databases">
        <title>Lactobacillus hilgardii FLUB.</title>
        <authorList>
            <person name="Gustaw K."/>
        </authorList>
    </citation>
    <scope>NUCLEOTIDE SEQUENCE [LARGE SCALE GENOMIC DNA]</scope>
    <source>
        <strain evidence="2 3">FLUB</strain>
    </source>
</reference>
<dbReference type="Gene3D" id="3.40.50.300">
    <property type="entry name" value="P-loop containing nucleotide triphosphate hydrolases"/>
    <property type="match status" value="1"/>
</dbReference>
<evidence type="ECO:0000313" key="3">
    <source>
        <dbReference type="Proteomes" id="UP000465035"/>
    </source>
</evidence>
<dbReference type="NCBIfam" id="TIGR01618">
    <property type="entry name" value="phage_P_loop"/>
    <property type="match status" value="1"/>
</dbReference>
<protein>
    <submittedName>
        <fullName evidence="2">AAA family ATPase</fullName>
    </submittedName>
</protein>
<evidence type="ECO:0000313" key="2">
    <source>
        <dbReference type="EMBL" id="QHB52477.1"/>
    </source>
</evidence>
<dbReference type="SUPFAM" id="SSF52540">
    <property type="entry name" value="P-loop containing nucleoside triphosphate hydrolases"/>
    <property type="match status" value="1"/>
</dbReference>
<dbReference type="InterPro" id="IPR027417">
    <property type="entry name" value="P-loop_NTPase"/>
</dbReference>
<sequence>MKIMQAKDLQRTKNWRIILYSKPGTGKTSSVKFLTGKTLVFDLDNSAKVLAGTPNVDVIELDRTHPEKQVEDFLREAKELAKNYDNLVIDNVSSFEKDWFIEKGRDSHNGISNELQDYSQWTNYFARIMTSFYLLPINVLTTAWETQREITTENGQKFNQYAPEIRQSVLDGMLGLCDVVGRLVINPKTGGRGVILQGNDSIYAKNRLDDRTVAPIEELFNFGSDVNVSASSVSNGTSERSPKRTTEG</sequence>
<accession>A0A6P1E5E7</accession>
<dbReference type="InterPro" id="IPR006505">
    <property type="entry name" value="Phage_nucleotide-bp"/>
</dbReference>
<proteinExistence type="predicted"/>
<name>A0A6P1E5E7_LENHI</name>
<dbReference type="EMBL" id="CP047121">
    <property type="protein sequence ID" value="QHB52477.1"/>
    <property type="molecule type" value="Genomic_DNA"/>
</dbReference>
<dbReference type="Proteomes" id="UP000465035">
    <property type="component" value="Chromosome"/>
</dbReference>
<dbReference type="Pfam" id="PF13479">
    <property type="entry name" value="AAA_24"/>
    <property type="match status" value="1"/>
</dbReference>
<dbReference type="RefSeq" id="WP_159298777.1">
    <property type="nucleotide sequence ID" value="NZ_CP047121.1"/>
</dbReference>
<organism evidence="2 3">
    <name type="scientific">Lentilactobacillus hilgardii</name>
    <name type="common">Lactobacillus hilgardii</name>
    <dbReference type="NCBI Taxonomy" id="1588"/>
    <lineage>
        <taxon>Bacteria</taxon>
        <taxon>Bacillati</taxon>
        <taxon>Bacillota</taxon>
        <taxon>Bacilli</taxon>
        <taxon>Lactobacillales</taxon>
        <taxon>Lactobacillaceae</taxon>
        <taxon>Lentilactobacillus</taxon>
    </lineage>
</organism>
<dbReference type="GeneID" id="69058671"/>